<dbReference type="Pfam" id="PF01476">
    <property type="entry name" value="LysM"/>
    <property type="match status" value="1"/>
</dbReference>
<feature type="region of interest" description="Disordered" evidence="1">
    <location>
        <begin position="261"/>
        <end position="334"/>
    </location>
</feature>
<dbReference type="EMBL" id="CM026430">
    <property type="protein sequence ID" value="KAG0562312.1"/>
    <property type="molecule type" value="Genomic_DNA"/>
</dbReference>
<dbReference type="Gene3D" id="3.10.350.10">
    <property type="entry name" value="LysM domain"/>
    <property type="match status" value="1"/>
</dbReference>
<dbReference type="CDD" id="cd00118">
    <property type="entry name" value="LysM"/>
    <property type="match status" value="1"/>
</dbReference>
<proteinExistence type="predicted"/>
<keyword evidence="4" id="KW-1185">Reference proteome</keyword>
<feature type="compositionally biased region" description="Basic and acidic residues" evidence="1">
    <location>
        <begin position="290"/>
        <end position="307"/>
    </location>
</feature>
<reference evidence="3" key="1">
    <citation type="submission" date="2020-06" db="EMBL/GenBank/DDBJ databases">
        <title>WGS assembly of Ceratodon purpureus strain R40.</title>
        <authorList>
            <person name="Carey S.B."/>
            <person name="Jenkins J."/>
            <person name="Shu S."/>
            <person name="Lovell J.T."/>
            <person name="Sreedasyam A."/>
            <person name="Maumus F."/>
            <person name="Tiley G.P."/>
            <person name="Fernandez-Pozo N."/>
            <person name="Barry K."/>
            <person name="Chen C."/>
            <person name="Wang M."/>
            <person name="Lipzen A."/>
            <person name="Daum C."/>
            <person name="Saski C.A."/>
            <person name="Payton A.C."/>
            <person name="Mcbreen J.C."/>
            <person name="Conrad R.E."/>
            <person name="Kollar L.M."/>
            <person name="Olsson S."/>
            <person name="Huttunen S."/>
            <person name="Landis J.B."/>
            <person name="Wickett N.J."/>
            <person name="Johnson M.G."/>
            <person name="Rensing S.A."/>
            <person name="Grimwood J."/>
            <person name="Schmutz J."/>
            <person name="Mcdaniel S.F."/>
        </authorList>
    </citation>
    <scope>NUCLEOTIDE SEQUENCE</scope>
    <source>
        <strain evidence="3">R40</strain>
    </source>
</reference>
<accession>A0A8T0GZH9</accession>
<feature type="compositionally biased region" description="Polar residues" evidence="1">
    <location>
        <begin position="321"/>
        <end position="333"/>
    </location>
</feature>
<organism evidence="3 4">
    <name type="scientific">Ceratodon purpureus</name>
    <name type="common">Fire moss</name>
    <name type="synonym">Dicranum purpureum</name>
    <dbReference type="NCBI Taxonomy" id="3225"/>
    <lineage>
        <taxon>Eukaryota</taxon>
        <taxon>Viridiplantae</taxon>
        <taxon>Streptophyta</taxon>
        <taxon>Embryophyta</taxon>
        <taxon>Bryophyta</taxon>
        <taxon>Bryophytina</taxon>
        <taxon>Bryopsida</taxon>
        <taxon>Dicranidae</taxon>
        <taxon>Pseudoditrichales</taxon>
        <taxon>Ditrichaceae</taxon>
        <taxon>Ceratodon</taxon>
    </lineage>
</organism>
<evidence type="ECO:0000313" key="3">
    <source>
        <dbReference type="EMBL" id="KAG0562312.1"/>
    </source>
</evidence>
<name>A0A8T0GZH9_CERPU</name>
<dbReference type="InterPro" id="IPR045030">
    <property type="entry name" value="LYSM1-4"/>
</dbReference>
<protein>
    <recommendedName>
        <fullName evidence="2">LysM domain-containing protein</fullName>
    </recommendedName>
</protein>
<dbReference type="Proteomes" id="UP000822688">
    <property type="component" value="Chromosome 9"/>
</dbReference>
<feature type="compositionally biased region" description="Basic and acidic residues" evidence="1">
    <location>
        <begin position="261"/>
        <end position="272"/>
    </location>
</feature>
<feature type="domain" description="LysM" evidence="2">
    <location>
        <begin position="62"/>
        <end position="106"/>
    </location>
</feature>
<dbReference type="PROSITE" id="PS51782">
    <property type="entry name" value="LYSM"/>
    <property type="match status" value="1"/>
</dbReference>
<dbReference type="InterPro" id="IPR036779">
    <property type="entry name" value="LysM_dom_sf"/>
</dbReference>
<comment type="caution">
    <text evidence="3">The sequence shown here is derived from an EMBL/GenBank/DDBJ whole genome shotgun (WGS) entry which is preliminary data.</text>
</comment>
<evidence type="ECO:0000259" key="2">
    <source>
        <dbReference type="PROSITE" id="PS51782"/>
    </source>
</evidence>
<evidence type="ECO:0000256" key="1">
    <source>
        <dbReference type="SAM" id="MobiDB-lite"/>
    </source>
</evidence>
<dbReference type="PANTHER" id="PTHR20932">
    <property type="entry name" value="LYSM AND PUTATIVE PEPTIDOGLYCAN-BINDING DOMAIN-CONTAINING PROTEIN"/>
    <property type="match status" value="1"/>
</dbReference>
<gene>
    <name evidence="3" type="ORF">KC19_9G136100</name>
</gene>
<feature type="compositionally biased region" description="Polar residues" evidence="1">
    <location>
        <begin position="117"/>
        <end position="133"/>
    </location>
</feature>
<dbReference type="AlphaFoldDB" id="A0A8T0GZH9"/>
<dbReference type="InterPro" id="IPR018392">
    <property type="entry name" value="LysM"/>
</dbReference>
<sequence length="394" mass="42483">MGHGSRGQFSCYPGRGHSSCPSLQVMEKEWTRAEMPSLSAMVVASSSSGDYEASTSGSVGYIDHTVSRLDTLAGVAIKYGVEVADVRRFNGLTTDLQMFALKTLRIPTPGRHPPSAVLTSPSQSRCENFTPSSRLHRAGSHDFKLPSNGKHKAAAKSQDTPTMDLLRDYYGLPSTSAGVREGLEMATLSSGNETDLDDEVFLPMFRPPNTNDSRGYSSGDFKPNRCGYVRESCNNLLDSCWSVHSSQLTESSRLLKSGKKLVREGDSLSKERPIRRRTRGESGNDDTLDVSERVNFPRRDPAPRPKDSSSSSPYARFGSPAPTTDWQSSSEGSSGIKLIGAAVEGLLSKVMQTASPTVAQEGGKPLSERVPSTGSFSVLEGITSAYRQAKAALD</sequence>
<dbReference type="PANTHER" id="PTHR20932:SF36">
    <property type="entry name" value="OS03G0110600 PROTEIN"/>
    <property type="match status" value="1"/>
</dbReference>
<evidence type="ECO:0000313" key="4">
    <source>
        <dbReference type="Proteomes" id="UP000822688"/>
    </source>
</evidence>
<feature type="region of interest" description="Disordered" evidence="1">
    <location>
        <begin position="110"/>
        <end position="158"/>
    </location>
</feature>